<dbReference type="GO" id="GO:0008146">
    <property type="term" value="F:sulfotransferase activity"/>
    <property type="evidence" value="ECO:0007669"/>
    <property type="project" value="InterPro"/>
</dbReference>
<feature type="signal peptide" evidence="1">
    <location>
        <begin position="1"/>
        <end position="23"/>
    </location>
</feature>
<feature type="chain" id="PRO_5030889955" description="Sulfotransferase domain-containing protein" evidence="1">
    <location>
        <begin position="24"/>
        <end position="381"/>
    </location>
</feature>
<evidence type="ECO:0000256" key="1">
    <source>
        <dbReference type="SAM" id="SignalP"/>
    </source>
</evidence>
<dbReference type="InterPro" id="IPR005331">
    <property type="entry name" value="Sulfotransferase"/>
</dbReference>
<reference evidence="2" key="1">
    <citation type="submission" date="2021-01" db="EMBL/GenBank/DDBJ databases">
        <authorList>
            <person name="Corre E."/>
            <person name="Pelletier E."/>
            <person name="Niang G."/>
            <person name="Scheremetjew M."/>
            <person name="Finn R."/>
            <person name="Kale V."/>
            <person name="Holt S."/>
            <person name="Cochrane G."/>
            <person name="Meng A."/>
            <person name="Brown T."/>
            <person name="Cohen L."/>
        </authorList>
    </citation>
    <scope>NUCLEOTIDE SEQUENCE</scope>
    <source>
        <strain evidence="2">CCMP1510</strain>
    </source>
</reference>
<gene>
    <name evidence="2" type="ORF">ALAG00032_LOCUS9284</name>
</gene>
<accession>A0A7S3NLS0</accession>
<evidence type="ECO:0008006" key="3">
    <source>
        <dbReference type="Google" id="ProtNLM"/>
    </source>
</evidence>
<dbReference type="EMBL" id="HBIJ01013746">
    <property type="protein sequence ID" value="CAE0368521.1"/>
    <property type="molecule type" value="Transcribed_RNA"/>
</dbReference>
<dbReference type="AlphaFoldDB" id="A0A7S3NLS0"/>
<name>A0A7S3NLS0_9STRA</name>
<protein>
    <recommendedName>
        <fullName evidence="3">Sulfotransferase domain-containing protein</fullName>
    </recommendedName>
</protein>
<organism evidence="2">
    <name type="scientific">Aureoumbra lagunensis</name>
    <dbReference type="NCBI Taxonomy" id="44058"/>
    <lineage>
        <taxon>Eukaryota</taxon>
        <taxon>Sar</taxon>
        <taxon>Stramenopiles</taxon>
        <taxon>Ochrophyta</taxon>
        <taxon>Pelagophyceae</taxon>
        <taxon>Pelagomonadales</taxon>
        <taxon>Aureoumbra</taxon>
    </lineage>
</organism>
<proteinExistence type="predicted"/>
<evidence type="ECO:0000313" key="2">
    <source>
        <dbReference type="EMBL" id="CAE0368521.1"/>
    </source>
</evidence>
<keyword evidence="1" id="KW-0732">Signal</keyword>
<sequence>MISIWSCQVFFIMLSIMIEKNESEPLVAEACRLVPYNRVQPQSGSCSLGPPGSHILPFSAMGVENVPTVIARHLPKAGSSAVTTFLVVLWRSVLRQFSNVESPQSLWNTGRVVKVTNFQDHWYVNSANTSKIEFVVAREPLDRFASGYYFRERHGKNNDTTSMRLLRLANYLTRLPDGEFDVHLFPQAWFFCNCIARCRIKRSDLGKPRDCLNQCGRTEQDDTTCMNHIQYVIRLENIKEQWEPFVRTHVLHQLDPQLANQIVSKVRKSYKFDAGSFNGGRWRSAEMDPNKNNFPTKGRVDGKSVSIAVRHRHNILFGTDSSNKPRRLDAAGFDAILSISGASTWPNITEPLCRYLRADYLALSHFYKIPEPCLPWLQHDE</sequence>
<dbReference type="GO" id="GO:0016020">
    <property type="term" value="C:membrane"/>
    <property type="evidence" value="ECO:0007669"/>
    <property type="project" value="InterPro"/>
</dbReference>
<dbReference type="Pfam" id="PF03567">
    <property type="entry name" value="Sulfotransfer_2"/>
    <property type="match status" value="1"/>
</dbReference>